<reference evidence="1" key="1">
    <citation type="submission" date="2024-05" db="EMBL/GenBank/DDBJ databases">
        <title>Isolation and characterization of the new Streptomyces phages Kamino, Geonosis, Abafar and Scarif infecting a broad range of host species.</title>
        <authorList>
            <person name="Rackow B."/>
            <person name="Rolland C."/>
            <person name="Mohnen I."/>
            <person name="Wittmann J."/>
            <person name="Muesken M."/>
            <person name="Overmann J."/>
            <person name="Frunzke J."/>
        </authorList>
    </citation>
    <scope>NUCLEOTIDE SEQUENCE</scope>
</reference>
<organism evidence="1">
    <name type="scientific">Streptomyces phage Geonosis</name>
    <dbReference type="NCBI Taxonomy" id="3158856"/>
    <lineage>
        <taxon>Viruses</taxon>
        <taxon>Duplodnaviria</taxon>
        <taxon>Heunggongvirae</taxon>
        <taxon>Uroviricota</taxon>
        <taxon>Caudoviricetes</taxon>
    </lineage>
</organism>
<proteinExistence type="predicted"/>
<gene>
    <name evidence="1" type="ORF">Geonosis_00023</name>
</gene>
<evidence type="ECO:0000313" key="1">
    <source>
        <dbReference type="EMBL" id="XBM94988.1"/>
    </source>
</evidence>
<evidence type="ECO:0008006" key="2">
    <source>
        <dbReference type="Google" id="ProtNLM"/>
    </source>
</evidence>
<dbReference type="EMBL" id="PP750866">
    <property type="protein sequence ID" value="XBM94988.1"/>
    <property type="molecule type" value="Genomic_DNA"/>
</dbReference>
<accession>A0AAU7GZH1</accession>
<name>A0AAU7GZH1_9CAUD</name>
<protein>
    <recommendedName>
        <fullName evidence="2">Minor tail protein</fullName>
    </recommendedName>
</protein>
<sequence length="173" mass="17931">MAQRNSPSRRIAGEPLAGIIRTLAYQARYSNRRRADVPTVTNAVAAQEAAEAAADAGVATFDAPATMAEALALTATGPEPEASQVDVAATRVATGPELPRNDAATLQVDENGRATWQYDDHGTVPHVVATPAMNQAAVATVSVRTATSTVVHVWDMTGLPVAGGFVCVAALWP</sequence>